<dbReference type="Proteomes" id="UP001066276">
    <property type="component" value="Chromosome 3_1"/>
</dbReference>
<sequence>MLRGRACLRPTISPAVKGGCTWQSRTHSRALRSDADCISRISTSITPQRARADSASLSFKRGHRSDEPCALNRFRAGESYKSHPALSLLPHVAQAKVEHGVPGCAPPVAQTERKLMCKHDGSSDAAVTTNRIPEGKLPNTTHLHNNSLILHNLKHLPAEGRQGKHHQRVVTHPCLATVGLSTPLIRSCSQRPLTMAWCQQMML</sequence>
<comment type="caution">
    <text evidence="1">The sequence shown here is derived from an EMBL/GenBank/DDBJ whole genome shotgun (WGS) entry which is preliminary data.</text>
</comment>
<accession>A0AAV7UIB6</accession>
<organism evidence="1 2">
    <name type="scientific">Pleurodeles waltl</name>
    <name type="common">Iberian ribbed newt</name>
    <dbReference type="NCBI Taxonomy" id="8319"/>
    <lineage>
        <taxon>Eukaryota</taxon>
        <taxon>Metazoa</taxon>
        <taxon>Chordata</taxon>
        <taxon>Craniata</taxon>
        <taxon>Vertebrata</taxon>
        <taxon>Euteleostomi</taxon>
        <taxon>Amphibia</taxon>
        <taxon>Batrachia</taxon>
        <taxon>Caudata</taxon>
        <taxon>Salamandroidea</taxon>
        <taxon>Salamandridae</taxon>
        <taxon>Pleurodelinae</taxon>
        <taxon>Pleurodeles</taxon>
    </lineage>
</organism>
<dbReference type="AlphaFoldDB" id="A0AAV7UIB6"/>
<evidence type="ECO:0000313" key="2">
    <source>
        <dbReference type="Proteomes" id="UP001066276"/>
    </source>
</evidence>
<gene>
    <name evidence="1" type="ORF">NDU88_005506</name>
</gene>
<name>A0AAV7UIB6_PLEWA</name>
<evidence type="ECO:0000313" key="1">
    <source>
        <dbReference type="EMBL" id="KAJ1188749.1"/>
    </source>
</evidence>
<protein>
    <submittedName>
        <fullName evidence="1">Uncharacterized protein</fullName>
    </submittedName>
</protein>
<dbReference type="EMBL" id="JANPWB010000005">
    <property type="protein sequence ID" value="KAJ1188749.1"/>
    <property type="molecule type" value="Genomic_DNA"/>
</dbReference>
<proteinExistence type="predicted"/>
<reference evidence="1" key="1">
    <citation type="journal article" date="2022" name="bioRxiv">
        <title>Sequencing and chromosome-scale assembly of the giantPleurodeles waltlgenome.</title>
        <authorList>
            <person name="Brown T."/>
            <person name="Elewa A."/>
            <person name="Iarovenko S."/>
            <person name="Subramanian E."/>
            <person name="Araus A.J."/>
            <person name="Petzold A."/>
            <person name="Susuki M."/>
            <person name="Suzuki K.-i.T."/>
            <person name="Hayashi T."/>
            <person name="Toyoda A."/>
            <person name="Oliveira C."/>
            <person name="Osipova E."/>
            <person name="Leigh N.D."/>
            <person name="Simon A."/>
            <person name="Yun M.H."/>
        </authorList>
    </citation>
    <scope>NUCLEOTIDE SEQUENCE</scope>
    <source>
        <strain evidence="1">20211129_DDA</strain>
        <tissue evidence="1">Liver</tissue>
    </source>
</reference>
<keyword evidence="2" id="KW-1185">Reference proteome</keyword>